<dbReference type="CDD" id="cd00090">
    <property type="entry name" value="HTH_ARSR"/>
    <property type="match status" value="1"/>
</dbReference>
<dbReference type="Pfam" id="PF02082">
    <property type="entry name" value="Rrf2"/>
    <property type="match status" value="1"/>
</dbReference>
<dbReference type="SUPFAM" id="SSF46785">
    <property type="entry name" value="Winged helix' DNA-binding domain"/>
    <property type="match status" value="1"/>
</dbReference>
<proteinExistence type="predicted"/>
<sequence>MKLGDGVEAAIHCCAVLAGTGQDATISAGDLAEHHGVSASYLVKHLKRLVAEGILESVPGPAGGYRLGRAAEAITLADIVLAVEGREPAFRCANIRRRGPSPLPDDAYLRPCGIAAAMLSAERAYREALQKTRLSDLVTEFLETSDPRVLERGCAFVERARRPQPASG</sequence>
<dbReference type="GO" id="GO:0005829">
    <property type="term" value="C:cytosol"/>
    <property type="evidence" value="ECO:0007669"/>
    <property type="project" value="TreeGrafter"/>
</dbReference>
<dbReference type="InterPro" id="IPR030489">
    <property type="entry name" value="TR_Rrf2-type_CS"/>
</dbReference>
<organism evidence="1 2">
    <name type="scientific">Hartmannibacter diazotrophicus</name>
    <dbReference type="NCBI Taxonomy" id="1482074"/>
    <lineage>
        <taxon>Bacteria</taxon>
        <taxon>Pseudomonadati</taxon>
        <taxon>Pseudomonadota</taxon>
        <taxon>Alphaproteobacteria</taxon>
        <taxon>Hyphomicrobiales</taxon>
        <taxon>Pleomorphomonadaceae</taxon>
        <taxon>Hartmannibacter</taxon>
    </lineage>
</organism>
<name>A0A2C9DDJ8_9HYPH</name>
<dbReference type="InterPro" id="IPR036388">
    <property type="entry name" value="WH-like_DNA-bd_sf"/>
</dbReference>
<dbReference type="InterPro" id="IPR000944">
    <property type="entry name" value="Tscrpt_reg_Rrf2"/>
</dbReference>
<gene>
    <name evidence="1" type="primary">iscR</name>
    <name evidence="1" type="ORF">HDIA_4836</name>
</gene>
<dbReference type="PANTHER" id="PTHR33221">
    <property type="entry name" value="WINGED HELIX-TURN-HELIX TRANSCRIPTIONAL REGULATOR, RRF2 FAMILY"/>
    <property type="match status" value="1"/>
</dbReference>
<dbReference type="Gene3D" id="1.10.10.10">
    <property type="entry name" value="Winged helix-like DNA-binding domain superfamily/Winged helix DNA-binding domain"/>
    <property type="match status" value="1"/>
</dbReference>
<reference evidence="2" key="1">
    <citation type="submission" date="2017-09" db="EMBL/GenBank/DDBJ databases">
        <title>Genome sequence of Nannocystis excedens DSM 71.</title>
        <authorList>
            <person name="Blom J."/>
        </authorList>
    </citation>
    <scope>NUCLEOTIDE SEQUENCE [LARGE SCALE GENOMIC DNA]</scope>
    <source>
        <strain evidence="2">type strain: E19</strain>
    </source>
</reference>
<dbReference type="PROSITE" id="PS01332">
    <property type="entry name" value="HTH_RRF2_1"/>
    <property type="match status" value="1"/>
</dbReference>
<dbReference type="InterPro" id="IPR036390">
    <property type="entry name" value="WH_DNA-bd_sf"/>
</dbReference>
<dbReference type="PROSITE" id="PS51197">
    <property type="entry name" value="HTH_RRF2_2"/>
    <property type="match status" value="1"/>
</dbReference>
<evidence type="ECO:0000313" key="1">
    <source>
        <dbReference type="EMBL" id="SON58377.1"/>
    </source>
</evidence>
<dbReference type="AlphaFoldDB" id="A0A2C9DDJ8"/>
<dbReference type="GO" id="GO:0003700">
    <property type="term" value="F:DNA-binding transcription factor activity"/>
    <property type="evidence" value="ECO:0007669"/>
    <property type="project" value="TreeGrafter"/>
</dbReference>
<dbReference type="EMBL" id="LT960614">
    <property type="protein sequence ID" value="SON58377.1"/>
    <property type="molecule type" value="Genomic_DNA"/>
</dbReference>
<dbReference type="KEGG" id="hdi:HDIA_4836"/>
<dbReference type="InterPro" id="IPR011991">
    <property type="entry name" value="ArsR-like_HTH"/>
</dbReference>
<accession>A0A2C9DDJ8</accession>
<dbReference type="OrthoDB" id="9808360at2"/>
<dbReference type="Proteomes" id="UP000223606">
    <property type="component" value="Chromosome 1"/>
</dbReference>
<protein>
    <submittedName>
        <fullName evidence="1">HTH-type transcriptional regulator IscR</fullName>
    </submittedName>
</protein>
<dbReference type="PANTHER" id="PTHR33221:SF15">
    <property type="entry name" value="HTH-TYPE TRANSCRIPTIONAL REGULATOR YWGB-RELATED"/>
    <property type="match status" value="1"/>
</dbReference>
<dbReference type="NCBIfam" id="TIGR00738">
    <property type="entry name" value="rrf2_super"/>
    <property type="match status" value="1"/>
</dbReference>
<keyword evidence="2" id="KW-1185">Reference proteome</keyword>
<dbReference type="RefSeq" id="WP_099558585.1">
    <property type="nucleotide sequence ID" value="NZ_LT960614.1"/>
</dbReference>
<evidence type="ECO:0000313" key="2">
    <source>
        <dbReference type="Proteomes" id="UP000223606"/>
    </source>
</evidence>